<gene>
    <name evidence="3" type="ORF">NQT62_06135</name>
</gene>
<protein>
    <submittedName>
        <fullName evidence="3">Type II toxin-antitoxin system RatA family toxin</fullName>
    </submittedName>
</protein>
<evidence type="ECO:0000313" key="4">
    <source>
        <dbReference type="Proteomes" id="UP001204142"/>
    </source>
</evidence>
<keyword evidence="4" id="KW-1185">Reference proteome</keyword>
<dbReference type="Proteomes" id="UP001204142">
    <property type="component" value="Unassembled WGS sequence"/>
</dbReference>
<comment type="caution">
    <text evidence="3">The sequence shown here is derived from an EMBL/GenBank/DDBJ whole genome shotgun (WGS) entry which is preliminary data.</text>
</comment>
<dbReference type="RefSeq" id="WP_256763759.1">
    <property type="nucleotide sequence ID" value="NZ_JANIGO010000002.1"/>
</dbReference>
<comment type="similarity">
    <text evidence="1">Belongs to the ribosome association toxin RatA family.</text>
</comment>
<proteinExistence type="inferred from homology"/>
<dbReference type="PANTHER" id="PTHR12901">
    <property type="entry name" value="SPERM PROTEIN HOMOLOG"/>
    <property type="match status" value="1"/>
</dbReference>
<dbReference type="SUPFAM" id="SSF55961">
    <property type="entry name" value="Bet v1-like"/>
    <property type="match status" value="1"/>
</dbReference>
<dbReference type="Pfam" id="PF03364">
    <property type="entry name" value="Polyketide_cyc"/>
    <property type="match status" value="1"/>
</dbReference>
<sequence length="148" mass="16654">MATVEKSVLVLFSAHQMFELVRGVDSYPEFLPWCSAGHAERQAPDLEKATVEINFKGVKQTFCTLNRIELDQAIHMTLEEGPFTELTGEWRFVALAADACKVMFRLDYEFSSKVLEQLVGPVFHSIANSFVDSFIRRAEALHGVDDAP</sequence>
<feature type="domain" description="Coenzyme Q-binding protein COQ10 START" evidence="2">
    <location>
        <begin position="13"/>
        <end position="134"/>
    </location>
</feature>
<dbReference type="Gene3D" id="3.30.530.20">
    <property type="match status" value="1"/>
</dbReference>
<evidence type="ECO:0000313" key="3">
    <source>
        <dbReference type="EMBL" id="MCQ8896014.1"/>
    </source>
</evidence>
<dbReference type="EMBL" id="JANIGO010000002">
    <property type="protein sequence ID" value="MCQ8896014.1"/>
    <property type="molecule type" value="Genomic_DNA"/>
</dbReference>
<dbReference type="CDD" id="cd07813">
    <property type="entry name" value="COQ10p_like"/>
    <property type="match status" value="1"/>
</dbReference>
<dbReference type="InterPro" id="IPR005031">
    <property type="entry name" value="COQ10_START"/>
</dbReference>
<accession>A0ABT1WET1</accession>
<dbReference type="InterPro" id="IPR044996">
    <property type="entry name" value="COQ10-like"/>
</dbReference>
<name>A0ABT1WET1_9BURK</name>
<organism evidence="3 4">
    <name type="scientific">Limnobacter humi</name>
    <dbReference type="NCBI Taxonomy" id="1778671"/>
    <lineage>
        <taxon>Bacteria</taxon>
        <taxon>Pseudomonadati</taxon>
        <taxon>Pseudomonadota</taxon>
        <taxon>Betaproteobacteria</taxon>
        <taxon>Burkholderiales</taxon>
        <taxon>Burkholderiaceae</taxon>
        <taxon>Limnobacter</taxon>
    </lineage>
</organism>
<dbReference type="InterPro" id="IPR023393">
    <property type="entry name" value="START-like_dom_sf"/>
</dbReference>
<dbReference type="PANTHER" id="PTHR12901:SF10">
    <property type="entry name" value="COENZYME Q-BINDING PROTEIN COQ10, MITOCHONDRIAL"/>
    <property type="match status" value="1"/>
</dbReference>
<evidence type="ECO:0000259" key="2">
    <source>
        <dbReference type="Pfam" id="PF03364"/>
    </source>
</evidence>
<evidence type="ECO:0000256" key="1">
    <source>
        <dbReference type="ARBA" id="ARBA00008918"/>
    </source>
</evidence>
<reference evidence="3 4" key="1">
    <citation type="submission" date="2022-07" db="EMBL/GenBank/DDBJ databases">
        <authorList>
            <person name="Xamxidin M."/>
            <person name="Wu M."/>
        </authorList>
    </citation>
    <scope>NUCLEOTIDE SEQUENCE [LARGE SCALE GENOMIC DNA]</scope>
    <source>
        <strain evidence="3 4">NBRC 111650</strain>
    </source>
</reference>